<accession>A0AC60QN14</accession>
<evidence type="ECO:0000313" key="2">
    <source>
        <dbReference type="Proteomes" id="UP000805193"/>
    </source>
</evidence>
<proteinExistence type="predicted"/>
<evidence type="ECO:0000313" key="1">
    <source>
        <dbReference type="EMBL" id="KAG0434643.1"/>
    </source>
</evidence>
<protein>
    <submittedName>
        <fullName evidence="1">Uncharacterized protein</fullName>
    </submittedName>
</protein>
<dbReference type="Proteomes" id="UP000805193">
    <property type="component" value="Unassembled WGS sequence"/>
</dbReference>
<organism evidence="1 2">
    <name type="scientific">Ixodes persulcatus</name>
    <name type="common">Taiga tick</name>
    <dbReference type="NCBI Taxonomy" id="34615"/>
    <lineage>
        <taxon>Eukaryota</taxon>
        <taxon>Metazoa</taxon>
        <taxon>Ecdysozoa</taxon>
        <taxon>Arthropoda</taxon>
        <taxon>Chelicerata</taxon>
        <taxon>Arachnida</taxon>
        <taxon>Acari</taxon>
        <taxon>Parasitiformes</taxon>
        <taxon>Ixodida</taxon>
        <taxon>Ixodoidea</taxon>
        <taxon>Ixodidae</taxon>
        <taxon>Ixodinae</taxon>
        <taxon>Ixodes</taxon>
    </lineage>
</organism>
<comment type="caution">
    <text evidence="1">The sequence shown here is derived from an EMBL/GenBank/DDBJ whole genome shotgun (WGS) entry which is preliminary data.</text>
</comment>
<reference evidence="1 2" key="1">
    <citation type="journal article" date="2020" name="Cell">
        <title>Large-Scale Comparative Analyses of Tick Genomes Elucidate Their Genetic Diversity and Vector Capacities.</title>
        <authorList>
            <consortium name="Tick Genome and Microbiome Consortium (TIGMIC)"/>
            <person name="Jia N."/>
            <person name="Wang J."/>
            <person name="Shi W."/>
            <person name="Du L."/>
            <person name="Sun Y."/>
            <person name="Zhan W."/>
            <person name="Jiang J.F."/>
            <person name="Wang Q."/>
            <person name="Zhang B."/>
            <person name="Ji P."/>
            <person name="Bell-Sakyi L."/>
            <person name="Cui X.M."/>
            <person name="Yuan T.T."/>
            <person name="Jiang B.G."/>
            <person name="Yang W.F."/>
            <person name="Lam T.T."/>
            <person name="Chang Q.C."/>
            <person name="Ding S.J."/>
            <person name="Wang X.J."/>
            <person name="Zhu J.G."/>
            <person name="Ruan X.D."/>
            <person name="Zhao L."/>
            <person name="Wei J.T."/>
            <person name="Ye R.Z."/>
            <person name="Que T.C."/>
            <person name="Du C.H."/>
            <person name="Zhou Y.H."/>
            <person name="Cheng J.X."/>
            <person name="Dai P.F."/>
            <person name="Guo W.B."/>
            <person name="Han X.H."/>
            <person name="Huang E.J."/>
            <person name="Li L.F."/>
            <person name="Wei W."/>
            <person name="Gao Y.C."/>
            <person name="Liu J.Z."/>
            <person name="Shao H.Z."/>
            <person name="Wang X."/>
            <person name="Wang C.C."/>
            <person name="Yang T.C."/>
            <person name="Huo Q.B."/>
            <person name="Li W."/>
            <person name="Chen H.Y."/>
            <person name="Chen S.E."/>
            <person name="Zhou L.G."/>
            <person name="Ni X.B."/>
            <person name="Tian J.H."/>
            <person name="Sheng Y."/>
            <person name="Liu T."/>
            <person name="Pan Y.S."/>
            <person name="Xia L.Y."/>
            <person name="Li J."/>
            <person name="Zhao F."/>
            <person name="Cao W.C."/>
        </authorList>
    </citation>
    <scope>NUCLEOTIDE SEQUENCE [LARGE SCALE GENOMIC DNA]</scope>
    <source>
        <strain evidence="1">Iper-2018</strain>
    </source>
</reference>
<keyword evidence="2" id="KW-1185">Reference proteome</keyword>
<gene>
    <name evidence="1" type="ORF">HPB47_018975</name>
</gene>
<name>A0AC60QN14_IXOPE</name>
<dbReference type="EMBL" id="JABSTQ010008321">
    <property type="protein sequence ID" value="KAG0434643.1"/>
    <property type="molecule type" value="Genomic_DNA"/>
</dbReference>
<sequence length="96" mass="11432">MLHRHNLPFHVCKALLPRYERMSDKKILERCQRGKTQNNKSTKRMVEKDTRRTTASIRKRATTENVQRALKKRGCQLSSGLRSWCLLDLDRCYQSR</sequence>